<feature type="compositionally biased region" description="Polar residues" evidence="19">
    <location>
        <begin position="557"/>
        <end position="567"/>
    </location>
</feature>
<dbReference type="GO" id="GO:0097552">
    <property type="term" value="P:mitochondrial double-strand break repair via homologous recombination"/>
    <property type="evidence" value="ECO:0007669"/>
    <property type="project" value="TreeGrafter"/>
</dbReference>
<evidence type="ECO:0000313" key="21">
    <source>
        <dbReference type="EMBL" id="CAR22830.1"/>
    </source>
</evidence>
<evidence type="ECO:0000256" key="15">
    <source>
        <dbReference type="ARBA" id="ARBA00023254"/>
    </source>
</evidence>
<sequence length="664" mass="74749">MQEYPDPDTIRVLITSDNHVGYNENDPIAGDDSWKTFNEVLTIAKDYNVDMVLQGGDLFHVNKPSKKALYQVMKSLRLNCMGDKPCELELLSDPSLVFKFGEFSDVNYEDPNLNISIPVFSISGNHDDASGDTLLSPIDILQISGLVNHFGKVMESDNIEVTPLLFQKGDTKLALYGLASVRDERLFRTFKEGKVKFNVPAIRDGEWFNLMCVHQNHTGHTNTAFLPEQFLPDFLDLVVWGHEHECIPHLVRNPTKGFDVLQPGSSVATSLCDAESKEKQVFILEVRAGKHPNLTSIPLKTVRPFIMRDVSLKDVPGLKPHDKDSITSYLQQEVKAMITEGLEQKSARKRTADGAQEIIPSSDLPLVRLRVDYSGRNEADLDFQVENPRRFSNRFVGQVANTNNVIQLYKKRSGSKKLKEQMDVEALAKERDSNLGVQTMVKGLLKSMNLSLLPELGMNEAIGRFVEKDEKTALKDYIDREIDNEVKILISNQQLVNIEDIQDLKKLVKEVRSANSLASHRRPFDNYELAAASNASNQSVDSDSDFDIEATSSRFPITSKVTRAPRSTNHKTRAREQHPVSAEIVNSEGSDPGFSPMEIDDTHEDHQEHPSNVSRRETEVVEGSSDKKRTSRKNTQSRKNQPKAVRQKTPKTDMLNSLLARKRG</sequence>
<comment type="cofactor">
    <cofactor evidence="1 16">
        <name>Mn(2+)</name>
        <dbReference type="ChEBI" id="CHEBI:29035"/>
    </cofactor>
</comment>
<keyword evidence="11 16" id="KW-0269">Exonuclease</keyword>
<evidence type="ECO:0000256" key="2">
    <source>
        <dbReference type="ARBA" id="ARBA00004123"/>
    </source>
</evidence>
<dbReference type="PANTHER" id="PTHR10139:SF1">
    <property type="entry name" value="DOUBLE-STRAND BREAK REPAIR PROTEIN MRE11"/>
    <property type="match status" value="1"/>
</dbReference>
<reference evidence="21 22" key="1">
    <citation type="journal article" date="2009" name="Genome Res.">
        <title>Comparative genomics of protoploid Saccharomycetaceae.</title>
        <authorList>
            <consortium name="The Genolevures Consortium"/>
            <person name="Souciet J.-L."/>
            <person name="Dujon B."/>
            <person name="Gaillardin C."/>
            <person name="Johnston M."/>
            <person name="Baret P.V."/>
            <person name="Cliften P."/>
            <person name="Sherman D.J."/>
            <person name="Weissenbach J."/>
            <person name="Westhof E."/>
            <person name="Wincker P."/>
            <person name="Jubin C."/>
            <person name="Poulain J."/>
            <person name="Barbe V."/>
            <person name="Segurens B."/>
            <person name="Artiguenave F."/>
            <person name="Anthouard V."/>
            <person name="Vacherie B."/>
            <person name="Val M.-E."/>
            <person name="Fulton R.S."/>
            <person name="Minx P."/>
            <person name="Wilson R."/>
            <person name="Durrens P."/>
            <person name="Jean G."/>
            <person name="Marck C."/>
            <person name="Martin T."/>
            <person name="Nikolski M."/>
            <person name="Rolland T."/>
            <person name="Seret M.-L."/>
            <person name="Casaregola S."/>
            <person name="Despons L."/>
            <person name="Fairhead C."/>
            <person name="Fischer G."/>
            <person name="Lafontaine I."/>
            <person name="Leh V."/>
            <person name="Lemaire M."/>
            <person name="de Montigny J."/>
            <person name="Neuveglise C."/>
            <person name="Thierry A."/>
            <person name="Blanc-Lenfle I."/>
            <person name="Bleykasten C."/>
            <person name="Diffels J."/>
            <person name="Fritsch E."/>
            <person name="Frangeul L."/>
            <person name="Goeffon A."/>
            <person name="Jauniaux N."/>
            <person name="Kachouri-Lafond R."/>
            <person name="Payen C."/>
            <person name="Potier S."/>
            <person name="Pribylova L."/>
            <person name="Ozanne C."/>
            <person name="Richard G.-F."/>
            <person name="Sacerdot C."/>
            <person name="Straub M.-L."/>
            <person name="Talla E."/>
        </authorList>
    </citation>
    <scope>NUCLEOTIDE SEQUENCE [LARGE SCALE GENOMIC DNA]</scope>
    <source>
        <strain evidence="22">ATCC 56472 / CBS 6340 / NRRL Y-8284</strain>
    </source>
</reference>
<evidence type="ECO:0000256" key="12">
    <source>
        <dbReference type="ARBA" id="ARBA00023204"/>
    </source>
</evidence>
<keyword evidence="5" id="KW-0158">Chromosome</keyword>
<feature type="compositionally biased region" description="Basic and acidic residues" evidence="19">
    <location>
        <begin position="603"/>
        <end position="628"/>
    </location>
</feature>
<protein>
    <recommendedName>
        <fullName evidence="16">Double-strand break repair protein</fullName>
    </recommendedName>
</protein>
<dbReference type="GO" id="GO:0042138">
    <property type="term" value="P:meiotic DNA double-strand break formation"/>
    <property type="evidence" value="ECO:0007669"/>
    <property type="project" value="TreeGrafter"/>
</dbReference>
<dbReference type="GO" id="GO:0031573">
    <property type="term" value="P:mitotic intra-S DNA damage checkpoint signaling"/>
    <property type="evidence" value="ECO:0007669"/>
    <property type="project" value="TreeGrafter"/>
</dbReference>
<dbReference type="GO" id="GO:0006303">
    <property type="term" value="P:double-strand break repair via nonhomologous end joining"/>
    <property type="evidence" value="ECO:0007669"/>
    <property type="project" value="TreeGrafter"/>
</dbReference>
<dbReference type="STRING" id="559295.C5DF75"/>
<evidence type="ECO:0000313" key="22">
    <source>
        <dbReference type="Proteomes" id="UP000002036"/>
    </source>
</evidence>
<evidence type="ECO:0000259" key="20">
    <source>
        <dbReference type="SMART" id="SM01347"/>
    </source>
</evidence>
<dbReference type="OMA" id="QNHTGHT"/>
<keyword evidence="10 16" id="KW-0378">Hydrolase</keyword>
<dbReference type="GO" id="GO:0000014">
    <property type="term" value="F:single-stranded DNA endodeoxyribonuclease activity"/>
    <property type="evidence" value="ECO:0007669"/>
    <property type="project" value="TreeGrafter"/>
</dbReference>
<dbReference type="OrthoDB" id="30417at2759"/>
<dbReference type="InterPro" id="IPR029052">
    <property type="entry name" value="Metallo-depent_PP-like"/>
</dbReference>
<dbReference type="CDD" id="cd00840">
    <property type="entry name" value="MPP_Mre11_N"/>
    <property type="match status" value="1"/>
</dbReference>
<keyword evidence="22" id="KW-1185">Reference proteome</keyword>
<dbReference type="GO" id="GO:0000723">
    <property type="term" value="P:telomere maintenance"/>
    <property type="evidence" value="ECO:0007669"/>
    <property type="project" value="TreeGrafter"/>
</dbReference>
<dbReference type="eggNOG" id="KOG2310">
    <property type="taxonomic scope" value="Eukaryota"/>
</dbReference>
<dbReference type="EMBL" id="CU928168">
    <property type="protein sequence ID" value="CAR22830.1"/>
    <property type="molecule type" value="Genomic_DNA"/>
</dbReference>
<evidence type="ECO:0000256" key="4">
    <source>
        <dbReference type="ARBA" id="ARBA00009028"/>
    </source>
</evidence>
<dbReference type="GO" id="GO:0007095">
    <property type="term" value="P:mitotic G2 DNA damage checkpoint signaling"/>
    <property type="evidence" value="ECO:0007669"/>
    <property type="project" value="TreeGrafter"/>
</dbReference>
<name>C5DF75_LACTC</name>
<dbReference type="NCBIfam" id="TIGR00583">
    <property type="entry name" value="mre11"/>
    <property type="match status" value="1"/>
</dbReference>
<dbReference type="GO" id="GO:0030870">
    <property type="term" value="C:Mre11 complex"/>
    <property type="evidence" value="ECO:0007669"/>
    <property type="project" value="UniProtKB-UniRule"/>
</dbReference>
<dbReference type="GO" id="GO:0008296">
    <property type="term" value="F:3'-5'-DNA exonuclease activity"/>
    <property type="evidence" value="ECO:0007669"/>
    <property type="project" value="InterPro"/>
</dbReference>
<dbReference type="Pfam" id="PF04152">
    <property type="entry name" value="Mre11_DNA_bind"/>
    <property type="match status" value="1"/>
</dbReference>
<dbReference type="FunFam" id="3.60.21.10:FF:000011">
    <property type="entry name" value="Double-strand break repair protein"/>
    <property type="match status" value="1"/>
</dbReference>
<feature type="region of interest" description="Disordered" evidence="19">
    <location>
        <begin position="557"/>
        <end position="664"/>
    </location>
</feature>
<accession>C5DF75</accession>
<dbReference type="SMART" id="SM01347">
    <property type="entry name" value="Mre11_DNA_bind"/>
    <property type="match status" value="1"/>
</dbReference>
<gene>
    <name evidence="21" type="ordered locus">KLTH0D12804g</name>
</gene>
<comment type="similarity">
    <text evidence="4 16 18">Belongs to the MRE11/RAD32 family.</text>
</comment>
<evidence type="ECO:0000256" key="9">
    <source>
        <dbReference type="ARBA" id="ARBA00022763"/>
    </source>
</evidence>
<proteinExistence type="inferred from homology"/>
<dbReference type="InterPro" id="IPR003701">
    <property type="entry name" value="Mre11"/>
</dbReference>
<evidence type="ECO:0000256" key="19">
    <source>
        <dbReference type="SAM" id="MobiDB-lite"/>
    </source>
</evidence>
<evidence type="ECO:0000256" key="3">
    <source>
        <dbReference type="ARBA" id="ARBA00004286"/>
    </source>
</evidence>
<keyword evidence="15 16" id="KW-0469">Meiosis</keyword>
<dbReference type="InterPro" id="IPR038487">
    <property type="entry name" value="Mre11_capping_dom"/>
</dbReference>
<keyword evidence="9 16" id="KW-0227">DNA damage</keyword>
<feature type="active site" description="Proton donor" evidence="17">
    <location>
        <position position="126"/>
    </location>
</feature>
<evidence type="ECO:0000256" key="17">
    <source>
        <dbReference type="PIRSR" id="PIRSR000882-1"/>
    </source>
</evidence>
<dbReference type="GO" id="GO:0030145">
    <property type="term" value="F:manganese ion binding"/>
    <property type="evidence" value="ECO:0007669"/>
    <property type="project" value="UniProtKB-UniRule"/>
</dbReference>
<dbReference type="Gene3D" id="3.30.110.110">
    <property type="entry name" value="Mre11, capping domain"/>
    <property type="match status" value="1"/>
</dbReference>
<evidence type="ECO:0000256" key="5">
    <source>
        <dbReference type="ARBA" id="ARBA00022454"/>
    </source>
</evidence>
<keyword evidence="6 16" id="KW-0540">Nuclease</keyword>
<dbReference type="RefSeq" id="XP_002553268.1">
    <property type="nucleotide sequence ID" value="XM_002553222.1"/>
</dbReference>
<dbReference type="GO" id="GO:0000724">
    <property type="term" value="P:double-strand break repair via homologous recombination"/>
    <property type="evidence" value="ECO:0007669"/>
    <property type="project" value="TreeGrafter"/>
</dbReference>
<dbReference type="Pfam" id="PF00149">
    <property type="entry name" value="Metallophos"/>
    <property type="match status" value="1"/>
</dbReference>
<keyword evidence="13 16" id="KW-0464">Manganese</keyword>
<dbReference type="InterPro" id="IPR007281">
    <property type="entry name" value="Mre11_DNA-bd"/>
</dbReference>
<comment type="subcellular location">
    <subcellularLocation>
        <location evidence="3">Chromosome</location>
    </subcellularLocation>
    <subcellularLocation>
        <location evidence="2 16">Nucleus</location>
    </subcellularLocation>
</comment>
<comment type="function">
    <text evidence="16">Core component of the MRN complex, which plays a central role in double-strand break (DSB) repair, DNA recombination, maintenance of telomere integrity and meiosis. The MRN complex is involved in the repair of DNA double-strand breaks (DSBs) via homologous recombination (HR), an error-free mechanism which primarily occurs during S and G2 phases. The complex (1) mediates the end resection of damaged DNA, which generates proper single-stranded DNA, a key initial steps in HR, and is (2) required for the recruitment of other repair factors and efficient activation of ATM and ATR upon DNA damage. Within the MRN complex, MRE11 possesses both single-strand endonuclease activity and double-strand-specific 3'-5' exonuclease activity. MRE11 first endonucleolytically cleaves the 5' strand at DNA DSB ends to prevent non-homologous end joining (NHEJ) and licence HR. It then generates a single-stranded DNA gap via 3' to 5' exonucleolytic degradation, which is required for single-strand invasion and recombination.</text>
</comment>
<evidence type="ECO:0000256" key="14">
    <source>
        <dbReference type="ARBA" id="ARBA00023242"/>
    </source>
</evidence>
<dbReference type="PANTHER" id="PTHR10139">
    <property type="entry name" value="DOUBLE-STRAND BREAK REPAIR PROTEIN MRE11"/>
    <property type="match status" value="1"/>
</dbReference>
<evidence type="ECO:0000256" key="6">
    <source>
        <dbReference type="ARBA" id="ARBA00022722"/>
    </source>
</evidence>
<dbReference type="InterPro" id="IPR004843">
    <property type="entry name" value="Calcineurin-like_PHP"/>
</dbReference>
<dbReference type="GeneID" id="8295508"/>
<organism evidence="21 22">
    <name type="scientific">Lachancea thermotolerans (strain ATCC 56472 / CBS 6340 / NRRL Y-8284)</name>
    <name type="common">Yeast</name>
    <name type="synonym">Kluyveromyces thermotolerans</name>
    <dbReference type="NCBI Taxonomy" id="559295"/>
    <lineage>
        <taxon>Eukaryota</taxon>
        <taxon>Fungi</taxon>
        <taxon>Dikarya</taxon>
        <taxon>Ascomycota</taxon>
        <taxon>Saccharomycotina</taxon>
        <taxon>Saccharomycetes</taxon>
        <taxon>Saccharomycetales</taxon>
        <taxon>Saccharomycetaceae</taxon>
        <taxon>Lachancea</taxon>
    </lineage>
</organism>
<feature type="domain" description="Mre11 DNA-binding" evidence="20">
    <location>
        <begin position="292"/>
        <end position="465"/>
    </location>
</feature>
<keyword evidence="8 16" id="KW-0255">Endonuclease</keyword>
<evidence type="ECO:0000256" key="18">
    <source>
        <dbReference type="RuleBase" id="RU003447"/>
    </source>
</evidence>
<evidence type="ECO:0000256" key="13">
    <source>
        <dbReference type="ARBA" id="ARBA00023211"/>
    </source>
</evidence>
<evidence type="ECO:0000256" key="10">
    <source>
        <dbReference type="ARBA" id="ARBA00022801"/>
    </source>
</evidence>
<keyword evidence="12 16" id="KW-0234">DNA repair</keyword>
<evidence type="ECO:0000256" key="7">
    <source>
        <dbReference type="ARBA" id="ARBA00022723"/>
    </source>
</evidence>
<keyword evidence="7" id="KW-0479">Metal-binding</keyword>
<evidence type="ECO:0000256" key="16">
    <source>
        <dbReference type="PIRNR" id="PIRNR000882"/>
    </source>
</evidence>
<evidence type="ECO:0000256" key="11">
    <source>
        <dbReference type="ARBA" id="ARBA00022839"/>
    </source>
</evidence>
<dbReference type="FunCoup" id="C5DF75">
    <property type="interactions" value="1072"/>
</dbReference>
<dbReference type="AlphaFoldDB" id="C5DF75"/>
<dbReference type="Gene3D" id="3.60.21.10">
    <property type="match status" value="1"/>
</dbReference>
<evidence type="ECO:0000256" key="1">
    <source>
        <dbReference type="ARBA" id="ARBA00001936"/>
    </source>
</evidence>
<dbReference type="Proteomes" id="UP000002036">
    <property type="component" value="Chromosome D"/>
</dbReference>
<dbReference type="InterPro" id="IPR041796">
    <property type="entry name" value="Mre11_N"/>
</dbReference>
<dbReference type="GO" id="GO:0035861">
    <property type="term" value="C:site of double-strand break"/>
    <property type="evidence" value="ECO:0007669"/>
    <property type="project" value="TreeGrafter"/>
</dbReference>
<keyword evidence="14 16" id="KW-0539">Nucleus</keyword>
<dbReference type="PIRSF" id="PIRSF000882">
    <property type="entry name" value="DSB_repair_MRE11"/>
    <property type="match status" value="1"/>
</dbReference>
<dbReference type="HOGENOM" id="CLU_009535_3_0_1"/>
<dbReference type="KEGG" id="lth:KLTH0D12804g"/>
<dbReference type="InParanoid" id="C5DF75"/>
<dbReference type="SUPFAM" id="SSF56300">
    <property type="entry name" value="Metallo-dependent phosphatases"/>
    <property type="match status" value="1"/>
</dbReference>
<evidence type="ECO:0000256" key="8">
    <source>
        <dbReference type="ARBA" id="ARBA00022759"/>
    </source>
</evidence>